<evidence type="ECO:0000256" key="3">
    <source>
        <dbReference type="ARBA" id="ARBA00023242"/>
    </source>
</evidence>
<dbReference type="Proteomes" id="UP000515163">
    <property type="component" value="Unplaced"/>
</dbReference>
<proteinExistence type="inferred from homology"/>
<comment type="subcellular location">
    <subcellularLocation>
        <location evidence="1">Nucleus</location>
    </subcellularLocation>
</comment>
<comment type="similarity">
    <text evidence="2">Belongs to the cut8/STS1 family.</text>
</comment>
<dbReference type="AlphaFoldDB" id="A0A6P8IQM2"/>
<dbReference type="FunFam" id="1.20.58.1590:FF:000002">
    <property type="entry name" value="Uncharacterized protein, isoform A"/>
    <property type="match status" value="1"/>
</dbReference>
<evidence type="ECO:0000256" key="2">
    <source>
        <dbReference type="ARBA" id="ARBA00006199"/>
    </source>
</evidence>
<reference evidence="6" key="1">
    <citation type="submission" date="2025-08" db="UniProtKB">
        <authorList>
            <consortium name="RefSeq"/>
        </authorList>
    </citation>
    <scope>IDENTIFICATION</scope>
    <source>
        <tissue evidence="6">Tentacle</tissue>
    </source>
</reference>
<name>A0A6P8IQM2_ACTTE</name>
<feature type="compositionally biased region" description="Polar residues" evidence="4">
    <location>
        <begin position="97"/>
        <end position="107"/>
    </location>
</feature>
<dbReference type="GO" id="GO:0031144">
    <property type="term" value="P:proteasome localization"/>
    <property type="evidence" value="ECO:0007669"/>
    <property type="project" value="InterPro"/>
</dbReference>
<dbReference type="InterPro" id="IPR038422">
    <property type="entry name" value="Cut8/Sts1_sf"/>
</dbReference>
<keyword evidence="5" id="KW-1185">Reference proteome</keyword>
<organism evidence="5 6">
    <name type="scientific">Actinia tenebrosa</name>
    <name type="common">Australian red waratah sea anemone</name>
    <dbReference type="NCBI Taxonomy" id="6105"/>
    <lineage>
        <taxon>Eukaryota</taxon>
        <taxon>Metazoa</taxon>
        <taxon>Cnidaria</taxon>
        <taxon>Anthozoa</taxon>
        <taxon>Hexacorallia</taxon>
        <taxon>Actiniaria</taxon>
        <taxon>Actiniidae</taxon>
        <taxon>Actinia</taxon>
    </lineage>
</organism>
<dbReference type="InParanoid" id="A0A6P8IQM2"/>
<evidence type="ECO:0000256" key="1">
    <source>
        <dbReference type="ARBA" id="ARBA00004123"/>
    </source>
</evidence>
<keyword evidence="3" id="KW-0539">Nucleus</keyword>
<dbReference type="GO" id="GO:0070628">
    <property type="term" value="F:proteasome binding"/>
    <property type="evidence" value="ECO:0007669"/>
    <property type="project" value="TreeGrafter"/>
</dbReference>
<evidence type="ECO:0000313" key="5">
    <source>
        <dbReference type="Proteomes" id="UP000515163"/>
    </source>
</evidence>
<sequence>MSVLKDRANFNNIIQGLRHTRTSDDNIFVSFSSPRAAGAEQTTRAQTPRTPPIIRLLSEISNEEDLMDSSNALEEEFGGLPSVLLTPTSPNDAKSSKFNILDSSSSARPKKKLRVDNHGSKKLSLQNKLQGLTKSQLINLLDTLVCDRHPELEEEIQQLVPEPDLQAMEARLKTLKRSIYKAFPHRGSHVGSTRDSFNYRRVHSHVIAFKKECIDQGNNLVTSGLWTAVMEYVLMAWSNVDDLPTWDNPAHNTSKSSCFKTLAVQFQQALSNGSFTIQEYKMFQTRLEEACSINKHLQPCLRQVNEILN</sequence>
<dbReference type="KEGG" id="aten:116303773"/>
<dbReference type="RefSeq" id="XP_031569234.1">
    <property type="nucleotide sequence ID" value="XM_031713374.1"/>
</dbReference>
<feature type="region of interest" description="Disordered" evidence="4">
    <location>
        <begin position="97"/>
        <end position="119"/>
    </location>
</feature>
<evidence type="ECO:0000313" key="6">
    <source>
        <dbReference type="RefSeq" id="XP_031569234.1"/>
    </source>
</evidence>
<dbReference type="GO" id="GO:0071630">
    <property type="term" value="P:nuclear protein quality control by the ubiquitin-proteasome system"/>
    <property type="evidence" value="ECO:0007669"/>
    <property type="project" value="InterPro"/>
</dbReference>
<accession>A0A6P8IQM2</accession>
<protein>
    <submittedName>
        <fullName evidence="6">Tethering factor for nuclear proteasome sts1-like</fullName>
    </submittedName>
</protein>
<dbReference type="InterPro" id="IPR013868">
    <property type="entry name" value="Cut8/Sts1_fam"/>
</dbReference>
<gene>
    <name evidence="6" type="primary">LOC116303773</name>
</gene>
<dbReference type="GO" id="GO:0031965">
    <property type="term" value="C:nuclear membrane"/>
    <property type="evidence" value="ECO:0007669"/>
    <property type="project" value="TreeGrafter"/>
</dbReference>
<dbReference type="Gene3D" id="1.20.58.1590">
    <property type="entry name" value="Tethering factor for nuclear proteasome Cut8/Sts1"/>
    <property type="match status" value="1"/>
</dbReference>
<dbReference type="Pfam" id="PF08559">
    <property type="entry name" value="Cut8"/>
    <property type="match status" value="1"/>
</dbReference>
<dbReference type="PANTHER" id="PTHR28032:SF1">
    <property type="entry name" value="FI02826P"/>
    <property type="match status" value="1"/>
</dbReference>
<dbReference type="PANTHER" id="PTHR28032">
    <property type="entry name" value="FI02826P"/>
    <property type="match status" value="1"/>
</dbReference>
<evidence type="ECO:0000256" key="4">
    <source>
        <dbReference type="SAM" id="MobiDB-lite"/>
    </source>
</evidence>
<dbReference type="GeneID" id="116303773"/>
<dbReference type="OrthoDB" id="10061064at2759"/>